<evidence type="ECO:0000313" key="1">
    <source>
        <dbReference type="EMBL" id="KAG1271275.1"/>
    </source>
</evidence>
<dbReference type="EMBL" id="JAANQT010018504">
    <property type="protein sequence ID" value="KAG1271275.1"/>
    <property type="molecule type" value="Genomic_DNA"/>
</dbReference>
<protein>
    <submittedName>
        <fullName evidence="1">Uncharacterized protein</fullName>
    </submittedName>
</protein>
<evidence type="ECO:0000313" key="2">
    <source>
        <dbReference type="Proteomes" id="UP000716291"/>
    </source>
</evidence>
<keyword evidence="2" id="KW-1185">Reference proteome</keyword>
<comment type="caution">
    <text evidence="1">The sequence shown here is derived from an EMBL/GenBank/DDBJ whole genome shotgun (WGS) entry which is preliminary data.</text>
</comment>
<organism evidence="1 2">
    <name type="scientific">Rhizopus oryzae</name>
    <name type="common">Mucormycosis agent</name>
    <name type="synonym">Rhizopus arrhizus var. delemar</name>
    <dbReference type="NCBI Taxonomy" id="64495"/>
    <lineage>
        <taxon>Eukaryota</taxon>
        <taxon>Fungi</taxon>
        <taxon>Fungi incertae sedis</taxon>
        <taxon>Mucoromycota</taxon>
        <taxon>Mucoromycotina</taxon>
        <taxon>Mucoromycetes</taxon>
        <taxon>Mucorales</taxon>
        <taxon>Mucorineae</taxon>
        <taxon>Rhizopodaceae</taxon>
        <taxon>Rhizopus</taxon>
    </lineage>
</organism>
<sequence>MGRPAHARRGRIQLAGVGAGVGQQFGQRLGRHLRVDDQYAGHRADHRDGREVLDDVVRRGLIERRGDCAAERAHQ</sequence>
<gene>
    <name evidence="1" type="ORF">G6F64_015606</name>
</gene>
<name>A0A9P6WQW1_RHIOR</name>
<proteinExistence type="predicted"/>
<reference evidence="1" key="1">
    <citation type="journal article" date="2020" name="Microb. Genom.">
        <title>Genetic diversity of clinical and environmental Mucorales isolates obtained from an investigation of mucormycosis cases among solid organ transplant recipients.</title>
        <authorList>
            <person name="Nguyen M.H."/>
            <person name="Kaul D."/>
            <person name="Muto C."/>
            <person name="Cheng S.J."/>
            <person name="Richter R.A."/>
            <person name="Bruno V.M."/>
            <person name="Liu G."/>
            <person name="Beyhan S."/>
            <person name="Sundermann A.J."/>
            <person name="Mounaud S."/>
            <person name="Pasculle A.W."/>
            <person name="Nierman W.C."/>
            <person name="Driscoll E."/>
            <person name="Cumbie R."/>
            <person name="Clancy C.J."/>
            <person name="Dupont C.L."/>
        </authorList>
    </citation>
    <scope>NUCLEOTIDE SEQUENCE</scope>
    <source>
        <strain evidence="1">GL11</strain>
    </source>
</reference>
<dbReference type="AlphaFoldDB" id="A0A9P6WQW1"/>
<dbReference type="Proteomes" id="UP000716291">
    <property type="component" value="Unassembled WGS sequence"/>
</dbReference>
<accession>A0A9P6WQW1</accession>